<proteinExistence type="predicted"/>
<dbReference type="AlphaFoldDB" id="A0A4R2BY99"/>
<gene>
    <name evidence="1" type="ORF">EV665_1508</name>
</gene>
<organism evidence="1 2">
    <name type="scientific">Shinella granuli</name>
    <dbReference type="NCBI Taxonomy" id="323621"/>
    <lineage>
        <taxon>Bacteria</taxon>
        <taxon>Pseudomonadati</taxon>
        <taxon>Pseudomonadota</taxon>
        <taxon>Alphaproteobacteria</taxon>
        <taxon>Hyphomicrobiales</taxon>
        <taxon>Rhizobiaceae</taxon>
        <taxon>Shinella</taxon>
    </lineage>
</organism>
<dbReference type="Proteomes" id="UP000295351">
    <property type="component" value="Unassembled WGS sequence"/>
</dbReference>
<evidence type="ECO:0000313" key="2">
    <source>
        <dbReference type="Proteomes" id="UP000295351"/>
    </source>
</evidence>
<sequence>MSKNLVSVLTTVNAPYSNQLDGAMLAHCLSDIELAKVFSGQVSSFFGEVPLDQQTEFAAEFGIAVDDLKMLASDFSAWSGESYHLAA</sequence>
<name>A0A4R2BY99_SHIGR</name>
<protein>
    <submittedName>
        <fullName evidence="1">Uncharacterized protein</fullName>
    </submittedName>
</protein>
<accession>A0A4R2BY99</accession>
<reference evidence="1 2" key="1">
    <citation type="submission" date="2019-03" db="EMBL/GenBank/DDBJ databases">
        <title>Genomic Encyclopedia of Type Strains, Phase IV (KMG-IV): sequencing the most valuable type-strain genomes for metagenomic binning, comparative biology and taxonomic classification.</title>
        <authorList>
            <person name="Goeker M."/>
        </authorList>
    </citation>
    <scope>NUCLEOTIDE SEQUENCE [LARGE SCALE GENOMIC DNA]</scope>
    <source>
        <strain evidence="1 2">DSM 18401</strain>
    </source>
</reference>
<evidence type="ECO:0000313" key="1">
    <source>
        <dbReference type="EMBL" id="TCN32085.1"/>
    </source>
</evidence>
<comment type="caution">
    <text evidence="1">The sequence shown here is derived from an EMBL/GenBank/DDBJ whole genome shotgun (WGS) entry which is preliminary data.</text>
</comment>
<dbReference type="EMBL" id="SLVX01000050">
    <property type="protein sequence ID" value="TCN32085.1"/>
    <property type="molecule type" value="Genomic_DNA"/>
</dbReference>
<keyword evidence="2" id="KW-1185">Reference proteome</keyword>
<dbReference type="RefSeq" id="WP_133037098.1">
    <property type="nucleotide sequence ID" value="NZ_BAABEI010000016.1"/>
</dbReference>